<evidence type="ECO:0000256" key="1">
    <source>
        <dbReference type="ARBA" id="ARBA00022603"/>
    </source>
</evidence>
<feature type="region of interest" description="Disordered" evidence="5">
    <location>
        <begin position="1"/>
        <end position="24"/>
    </location>
</feature>
<dbReference type="SUPFAM" id="SSF53335">
    <property type="entry name" value="S-adenosyl-L-methionine-dependent methyltransferases"/>
    <property type="match status" value="1"/>
</dbReference>
<feature type="domain" description="Ribosomal RNA adenine methylase transferase N-terminal" evidence="6">
    <location>
        <begin position="55"/>
        <end position="185"/>
    </location>
</feature>
<accession>A0A917I3X8</accession>
<dbReference type="InterPro" id="IPR020598">
    <property type="entry name" value="rRNA_Ade_methylase_Trfase_N"/>
</dbReference>
<dbReference type="GO" id="GO:0003723">
    <property type="term" value="F:RNA binding"/>
    <property type="evidence" value="ECO:0007669"/>
    <property type="project" value="UniProtKB-KW"/>
</dbReference>
<dbReference type="Proteomes" id="UP000603912">
    <property type="component" value="Unassembled WGS sequence"/>
</dbReference>
<reference evidence="7" key="2">
    <citation type="submission" date="2020-09" db="EMBL/GenBank/DDBJ databases">
        <authorList>
            <person name="Sun Q."/>
            <person name="Zhou Y."/>
        </authorList>
    </citation>
    <scope>NUCLEOTIDE SEQUENCE</scope>
    <source>
        <strain evidence="7">CGMCC 1.12214</strain>
    </source>
</reference>
<keyword evidence="3" id="KW-0949">S-adenosyl-L-methionine</keyword>
<name>A0A917I3X8_9HYPH</name>
<evidence type="ECO:0000256" key="4">
    <source>
        <dbReference type="ARBA" id="ARBA00022884"/>
    </source>
</evidence>
<dbReference type="PROSITE" id="PS01131">
    <property type="entry name" value="RRNA_A_DIMETH"/>
    <property type="match status" value="1"/>
</dbReference>
<sequence length="307" mass="33962">MQPEPRRHSRGASPERKPKLKEPLARRLQDEARFLKSWLDNPLQAGAIAPSGPALARAMAALVDVGRPGPVIELGPGTGPVTQALIEHGVAEERLVLVEFDPDFCQLLRQRFPRATVVQGDAYAIDRTLAGHQRAPAAAVVSSLPLLTRPEEERARLLVRSFGLMAPDAPFIQFTYGLTSPVPRGPGVAAAASAPVWLNIPPARVWAYRRADDAPALQARRRSRAEAAFVRRLKSGTGRVRDELLDGADRVRHAWDEQADRVMRDERVRPTLEFLRRINAHMEGPDAHVAADAQLRALRNPRPRRRG</sequence>
<evidence type="ECO:0000256" key="5">
    <source>
        <dbReference type="SAM" id="MobiDB-lite"/>
    </source>
</evidence>
<keyword evidence="8" id="KW-1185">Reference proteome</keyword>
<dbReference type="AlphaFoldDB" id="A0A917I3X8"/>
<evidence type="ECO:0000256" key="3">
    <source>
        <dbReference type="ARBA" id="ARBA00022691"/>
    </source>
</evidence>
<comment type="caution">
    <text evidence="7">The sequence shown here is derived from an EMBL/GenBank/DDBJ whole genome shotgun (WGS) entry which is preliminary data.</text>
</comment>
<keyword evidence="4" id="KW-0694">RNA-binding</keyword>
<dbReference type="InterPro" id="IPR029063">
    <property type="entry name" value="SAM-dependent_MTases_sf"/>
</dbReference>
<evidence type="ECO:0000256" key="2">
    <source>
        <dbReference type="ARBA" id="ARBA00022679"/>
    </source>
</evidence>
<dbReference type="PANTHER" id="PTHR11727">
    <property type="entry name" value="DIMETHYLADENOSINE TRANSFERASE"/>
    <property type="match status" value="1"/>
</dbReference>
<dbReference type="EMBL" id="BMES01000001">
    <property type="protein sequence ID" value="GGH08148.1"/>
    <property type="molecule type" value="Genomic_DNA"/>
</dbReference>
<dbReference type="SMART" id="SM00650">
    <property type="entry name" value="rADc"/>
    <property type="match status" value="1"/>
</dbReference>
<dbReference type="Gene3D" id="3.40.50.150">
    <property type="entry name" value="Vaccinia Virus protein VP39"/>
    <property type="match status" value="1"/>
</dbReference>
<keyword evidence="1" id="KW-0489">Methyltransferase</keyword>
<dbReference type="InterPro" id="IPR020596">
    <property type="entry name" value="rRNA_Ade_Mease_Trfase_CS"/>
</dbReference>
<dbReference type="PANTHER" id="PTHR11727:SF14">
    <property type="entry name" value="BLL8166 PROTEIN"/>
    <property type="match status" value="1"/>
</dbReference>
<evidence type="ECO:0000313" key="7">
    <source>
        <dbReference type="EMBL" id="GGH08148.1"/>
    </source>
</evidence>
<protein>
    <recommendedName>
        <fullName evidence="6">Ribosomal RNA adenine methylase transferase N-terminal domain-containing protein</fullName>
    </recommendedName>
</protein>
<feature type="region of interest" description="Disordered" evidence="5">
    <location>
        <begin position="287"/>
        <end position="307"/>
    </location>
</feature>
<reference evidence="7" key="1">
    <citation type="journal article" date="2014" name="Int. J. Syst. Evol. Microbiol.">
        <title>Complete genome sequence of Corynebacterium casei LMG S-19264T (=DSM 44701T), isolated from a smear-ripened cheese.</title>
        <authorList>
            <consortium name="US DOE Joint Genome Institute (JGI-PGF)"/>
            <person name="Walter F."/>
            <person name="Albersmeier A."/>
            <person name="Kalinowski J."/>
            <person name="Ruckert C."/>
        </authorList>
    </citation>
    <scope>NUCLEOTIDE SEQUENCE</scope>
    <source>
        <strain evidence="7">CGMCC 1.12214</strain>
    </source>
</reference>
<dbReference type="InterPro" id="IPR001737">
    <property type="entry name" value="KsgA/Erm"/>
</dbReference>
<proteinExistence type="predicted"/>
<organism evidence="7 8">
    <name type="scientific">Alsobacter metallidurans</name>
    <dbReference type="NCBI Taxonomy" id="340221"/>
    <lineage>
        <taxon>Bacteria</taxon>
        <taxon>Pseudomonadati</taxon>
        <taxon>Pseudomonadota</taxon>
        <taxon>Alphaproteobacteria</taxon>
        <taxon>Hyphomicrobiales</taxon>
        <taxon>Alsobacteraceae</taxon>
        <taxon>Alsobacter</taxon>
    </lineage>
</organism>
<dbReference type="GO" id="GO:0000179">
    <property type="term" value="F:rRNA (adenine-N6,N6-)-dimethyltransferase activity"/>
    <property type="evidence" value="ECO:0007669"/>
    <property type="project" value="InterPro"/>
</dbReference>
<evidence type="ECO:0000313" key="8">
    <source>
        <dbReference type="Proteomes" id="UP000603912"/>
    </source>
</evidence>
<dbReference type="Pfam" id="PF00398">
    <property type="entry name" value="RrnaAD"/>
    <property type="match status" value="1"/>
</dbReference>
<keyword evidence="2" id="KW-0808">Transferase</keyword>
<feature type="compositionally biased region" description="Basic and acidic residues" evidence="5">
    <location>
        <begin position="13"/>
        <end position="24"/>
    </location>
</feature>
<dbReference type="CDD" id="cd02440">
    <property type="entry name" value="AdoMet_MTases"/>
    <property type="match status" value="1"/>
</dbReference>
<evidence type="ECO:0000259" key="6">
    <source>
        <dbReference type="SMART" id="SM00650"/>
    </source>
</evidence>
<gene>
    <name evidence="7" type="ORF">GCM10007036_03450</name>
</gene>